<evidence type="ECO:0000313" key="5">
    <source>
        <dbReference type="Proteomes" id="UP000183129"/>
    </source>
</evidence>
<evidence type="ECO:0000256" key="2">
    <source>
        <dbReference type="ARBA" id="ARBA00023163"/>
    </source>
</evidence>
<reference evidence="4 5" key="1">
    <citation type="submission" date="2016-10" db="EMBL/GenBank/DDBJ databases">
        <authorList>
            <person name="de Groot N.N."/>
        </authorList>
    </citation>
    <scope>NUCLEOTIDE SEQUENCE [LARGE SCALE GENOMIC DNA]</scope>
    <source>
        <strain evidence="4 5">ATCC 51969</strain>
    </source>
</reference>
<dbReference type="GO" id="GO:0003700">
    <property type="term" value="F:DNA-binding transcription factor activity"/>
    <property type="evidence" value="ECO:0007669"/>
    <property type="project" value="InterPro"/>
</dbReference>
<dbReference type="PANTHER" id="PTHR47893:SF1">
    <property type="entry name" value="REGULATORY PROTEIN PCHR"/>
    <property type="match status" value="1"/>
</dbReference>
<dbReference type="PROSITE" id="PS01124">
    <property type="entry name" value="HTH_ARAC_FAMILY_2"/>
    <property type="match status" value="1"/>
</dbReference>
<feature type="domain" description="HTH araC/xylS-type" evidence="3">
    <location>
        <begin position="237"/>
        <end position="337"/>
    </location>
</feature>
<accession>A0A1I2BNG9</accession>
<evidence type="ECO:0000256" key="1">
    <source>
        <dbReference type="ARBA" id="ARBA00023015"/>
    </source>
</evidence>
<keyword evidence="4" id="KW-0238">DNA-binding</keyword>
<evidence type="ECO:0000259" key="3">
    <source>
        <dbReference type="PROSITE" id="PS01124"/>
    </source>
</evidence>
<dbReference type="EMBL" id="FONS01000001">
    <property type="protein sequence ID" value="SFE57705.1"/>
    <property type="molecule type" value="Genomic_DNA"/>
</dbReference>
<dbReference type="SMART" id="SM00342">
    <property type="entry name" value="HTH_ARAC"/>
    <property type="match status" value="1"/>
</dbReference>
<gene>
    <name evidence="4" type="ORF">SAMN03003324_00956</name>
</gene>
<organism evidence="4 5">
    <name type="scientific">Pedobacter antarcticus</name>
    <dbReference type="NCBI Taxonomy" id="34086"/>
    <lineage>
        <taxon>Bacteria</taxon>
        <taxon>Pseudomonadati</taxon>
        <taxon>Bacteroidota</taxon>
        <taxon>Sphingobacteriia</taxon>
        <taxon>Sphingobacteriales</taxon>
        <taxon>Sphingobacteriaceae</taxon>
        <taxon>Pedobacter</taxon>
    </lineage>
</organism>
<keyword evidence="1" id="KW-0805">Transcription regulation</keyword>
<dbReference type="GO" id="GO:0043565">
    <property type="term" value="F:sequence-specific DNA binding"/>
    <property type="evidence" value="ECO:0007669"/>
    <property type="project" value="InterPro"/>
</dbReference>
<dbReference type="Pfam" id="PF12833">
    <property type="entry name" value="HTH_18"/>
    <property type="match status" value="1"/>
</dbReference>
<proteinExistence type="predicted"/>
<evidence type="ECO:0000313" key="4">
    <source>
        <dbReference type="EMBL" id="SFE57705.1"/>
    </source>
</evidence>
<protein>
    <submittedName>
        <fullName evidence="4">AraC-type DNA-binding protein</fullName>
    </submittedName>
</protein>
<dbReference type="AlphaFoldDB" id="A0A1I2BNG9"/>
<dbReference type="STRING" id="34086.SAMN04488084_10954"/>
<dbReference type="InterPro" id="IPR009057">
    <property type="entry name" value="Homeodomain-like_sf"/>
</dbReference>
<dbReference type="InterPro" id="IPR053142">
    <property type="entry name" value="PchR_regulatory_protein"/>
</dbReference>
<keyword evidence="2" id="KW-0804">Transcription</keyword>
<sequence length="339" mass="38770">MMGSAEERRVLKISHQMSMDSEWRADFVDQLGARIINSRQMRLPDDMAEGCSYFMEVMPGLMVLIVDFTFHTSIEFTKLASKGEFCIVYFDLSDNISLHQVNGTRHQVGYQSKLGLGIVDAALRSTYIPAVGERMYSFRLLVSKSLLKTYFQENMSALMVDRTFDGRKNTMFFYSHIKSSTWLALNQLKDTSYDSPSFELMLKGVTFKVFGHLIEQMNETGPVIVRQITEVDAAQVMKTQAYLMEQLQENFPGVDLLAEMAGMSVSKYSDIFKKLFKFSPKQFFLREKMLLAQVLLGSGDFGNISEVAYEVGFGKPGYFSKLYKNMFNEFPSTAFRSRE</sequence>
<dbReference type="SUPFAM" id="SSF46689">
    <property type="entry name" value="Homeodomain-like"/>
    <property type="match status" value="1"/>
</dbReference>
<dbReference type="PANTHER" id="PTHR47893">
    <property type="entry name" value="REGULATORY PROTEIN PCHR"/>
    <property type="match status" value="1"/>
</dbReference>
<name>A0A1I2BNG9_9SPHI</name>
<dbReference type="Proteomes" id="UP000183129">
    <property type="component" value="Unassembled WGS sequence"/>
</dbReference>
<dbReference type="Gene3D" id="1.10.10.60">
    <property type="entry name" value="Homeodomain-like"/>
    <property type="match status" value="1"/>
</dbReference>
<dbReference type="InterPro" id="IPR018060">
    <property type="entry name" value="HTH_AraC"/>
</dbReference>